<reference evidence="3 4" key="1">
    <citation type="submission" date="2020-11" db="EMBL/GenBank/DDBJ databases">
        <title>Vibrio nitrifigilis sp. nov., a marine nitrogen-fixing bacterium isolated from the lagoon sediment of an islet inside an atoll.</title>
        <authorList>
            <person name="Wang L.-T."/>
            <person name="Shieh W.Y."/>
        </authorList>
    </citation>
    <scope>NUCLEOTIDE SEQUENCE [LARGE SCALE GENOMIC DNA]</scope>
    <source>
        <strain evidence="3 4">NFV-1</strain>
    </source>
</reference>
<dbReference type="InterPro" id="IPR027385">
    <property type="entry name" value="Beta-barrel_OMP"/>
</dbReference>
<dbReference type="InterPro" id="IPR011250">
    <property type="entry name" value="OMP/PagP_B-barrel"/>
</dbReference>
<evidence type="ECO:0000256" key="1">
    <source>
        <dbReference type="ARBA" id="ARBA00022729"/>
    </source>
</evidence>
<protein>
    <submittedName>
        <fullName evidence="3">Porin family protein</fullName>
    </submittedName>
</protein>
<feature type="domain" description="Outer membrane protein beta-barrel" evidence="2">
    <location>
        <begin position="24"/>
        <end position="207"/>
    </location>
</feature>
<dbReference type="Pfam" id="PF13505">
    <property type="entry name" value="OMP_b-brl"/>
    <property type="match status" value="1"/>
</dbReference>
<evidence type="ECO:0000313" key="4">
    <source>
        <dbReference type="Proteomes" id="UP000597206"/>
    </source>
</evidence>
<name>A0ABS0GJ68_9VIBR</name>
<comment type="caution">
    <text evidence="3">The sequence shown here is derived from an EMBL/GenBank/DDBJ whole genome shotgun (WGS) entry which is preliminary data.</text>
</comment>
<dbReference type="EMBL" id="JADPMR010000004">
    <property type="protein sequence ID" value="MBF9002481.1"/>
    <property type="molecule type" value="Genomic_DNA"/>
</dbReference>
<dbReference type="SUPFAM" id="SSF56925">
    <property type="entry name" value="OMPA-like"/>
    <property type="match status" value="1"/>
</dbReference>
<dbReference type="RefSeq" id="WP_196124351.1">
    <property type="nucleotide sequence ID" value="NZ_JADPMR010000004.1"/>
</dbReference>
<evidence type="ECO:0000259" key="2">
    <source>
        <dbReference type="Pfam" id="PF13505"/>
    </source>
</evidence>
<keyword evidence="4" id="KW-1185">Reference proteome</keyword>
<proteinExistence type="predicted"/>
<accession>A0ABS0GJ68</accession>
<evidence type="ECO:0000313" key="3">
    <source>
        <dbReference type="EMBL" id="MBF9002481.1"/>
    </source>
</evidence>
<dbReference type="Proteomes" id="UP000597206">
    <property type="component" value="Unassembled WGS sequence"/>
</dbReference>
<gene>
    <name evidence="3" type="ORF">I1A42_18580</name>
</gene>
<sequence length="236" mass="26578">MNKKTQVCIAAICSLYFTNIEAKDYGYYGSLGIGSSYAKFHDVEGYSSLTAHTRTDDDDDNALITTLGLGYKWQDLPYRVELMYRMVDSEKFRDLTVWDSGYSESTTTTIKQQSLMINGLYDVELEGSDFTPYIGIGIGVTRVTSKGYQYDMTNESREAQFDKKIRTKLTGAFMLGTKYDVSDAFKIGIGYQFSYLGKIGTADNCNGASSLCDGDETHTAKLMTHDFTIQTYYYFN</sequence>
<keyword evidence="1" id="KW-0732">Signal</keyword>
<dbReference type="Gene3D" id="2.40.160.20">
    <property type="match status" value="1"/>
</dbReference>
<organism evidence="3 4">
    <name type="scientific">Vibrio nitrifigilis</name>
    <dbReference type="NCBI Taxonomy" id="2789781"/>
    <lineage>
        <taxon>Bacteria</taxon>
        <taxon>Pseudomonadati</taxon>
        <taxon>Pseudomonadota</taxon>
        <taxon>Gammaproteobacteria</taxon>
        <taxon>Vibrionales</taxon>
        <taxon>Vibrionaceae</taxon>
        <taxon>Vibrio</taxon>
    </lineage>
</organism>